<dbReference type="InterPro" id="IPR013538">
    <property type="entry name" value="ASHA1/2-like_C"/>
</dbReference>
<comment type="caution">
    <text evidence="3">The sequence shown here is derived from an EMBL/GenBank/DDBJ whole genome shotgun (WGS) entry which is preliminary data.</text>
</comment>
<evidence type="ECO:0000256" key="1">
    <source>
        <dbReference type="ARBA" id="ARBA00006817"/>
    </source>
</evidence>
<gene>
    <name evidence="3" type="ORF">NF867_09185</name>
</gene>
<reference evidence="3" key="1">
    <citation type="submission" date="2022-06" db="EMBL/GenBank/DDBJ databases">
        <title>Solitalea sp. MAHUQ-68 isolated from rhizospheric soil.</title>
        <authorList>
            <person name="Huq M.A."/>
        </authorList>
    </citation>
    <scope>NUCLEOTIDE SEQUENCE</scope>
    <source>
        <strain evidence="3">MAHUQ-68</strain>
    </source>
</reference>
<dbReference type="AlphaFoldDB" id="A0A9X2JDL1"/>
<comment type="similarity">
    <text evidence="1">Belongs to the AHA1 family.</text>
</comment>
<dbReference type="Proteomes" id="UP001155182">
    <property type="component" value="Unassembled WGS sequence"/>
</dbReference>
<evidence type="ECO:0000259" key="2">
    <source>
        <dbReference type="Pfam" id="PF08327"/>
    </source>
</evidence>
<feature type="domain" description="Activator of Hsp90 ATPase homologue 1/2-like C-terminal" evidence="2">
    <location>
        <begin position="18"/>
        <end position="136"/>
    </location>
</feature>
<dbReference type="Gene3D" id="3.30.530.20">
    <property type="match status" value="1"/>
</dbReference>
<accession>A0A9X2JDL1</accession>
<dbReference type="InterPro" id="IPR023393">
    <property type="entry name" value="START-like_dom_sf"/>
</dbReference>
<evidence type="ECO:0000313" key="3">
    <source>
        <dbReference type="EMBL" id="MCO4293035.1"/>
    </source>
</evidence>
<dbReference type="Pfam" id="PF08327">
    <property type="entry name" value="AHSA1"/>
    <property type="match status" value="1"/>
</dbReference>
<proteinExistence type="inferred from homology"/>
<keyword evidence="4" id="KW-1185">Reference proteome</keyword>
<dbReference type="RefSeq" id="WP_252587526.1">
    <property type="nucleotide sequence ID" value="NZ_JAMWYS010000028.1"/>
</dbReference>
<dbReference type="SUPFAM" id="SSF55961">
    <property type="entry name" value="Bet v1-like"/>
    <property type="match status" value="1"/>
</dbReference>
<dbReference type="EMBL" id="JAMWYS010000028">
    <property type="protein sequence ID" value="MCO4293035.1"/>
    <property type="molecule type" value="Genomic_DNA"/>
</dbReference>
<name>A0A9X2JDL1_9SPHI</name>
<sequence length="153" mass="17322">MNLDNSACAEAQMMIRKPVSQVFQSMIDPAITTNFWFTKSSGKLVANQKVTWTWEMYNFSTEAEIIEIIENEKIVFNWGKEPRTVEFTFKSLSEHSTYVVVKEYGYTETGDNLLSAIKDSTGGFTTVLDGMKAFLEHGINLNLIADKFPQGIN</sequence>
<organism evidence="3 4">
    <name type="scientific">Solitalea agri</name>
    <dbReference type="NCBI Taxonomy" id="2953739"/>
    <lineage>
        <taxon>Bacteria</taxon>
        <taxon>Pseudomonadati</taxon>
        <taxon>Bacteroidota</taxon>
        <taxon>Sphingobacteriia</taxon>
        <taxon>Sphingobacteriales</taxon>
        <taxon>Sphingobacteriaceae</taxon>
        <taxon>Solitalea</taxon>
    </lineage>
</organism>
<protein>
    <submittedName>
        <fullName evidence="3">SRPBCC domain-containing protein</fullName>
    </submittedName>
</protein>
<evidence type="ECO:0000313" key="4">
    <source>
        <dbReference type="Proteomes" id="UP001155182"/>
    </source>
</evidence>